<dbReference type="InterPro" id="IPR036390">
    <property type="entry name" value="WH_DNA-bd_sf"/>
</dbReference>
<dbReference type="InterPro" id="IPR040759">
    <property type="entry name" value="RGS_DHEX"/>
</dbReference>
<dbReference type="SMART" id="SM00049">
    <property type="entry name" value="DEP"/>
    <property type="match status" value="1"/>
</dbReference>
<dbReference type="InterPro" id="IPR044926">
    <property type="entry name" value="RGS_subdomain_2"/>
</dbReference>
<dbReference type="GO" id="GO:0009968">
    <property type="term" value="P:negative regulation of signal transduction"/>
    <property type="evidence" value="ECO:0007669"/>
    <property type="project" value="UniProtKB-KW"/>
</dbReference>
<dbReference type="FunFam" id="1.10.167.10:FF:000001">
    <property type="entry name" value="Putative regulator of g-protein signaling 12"/>
    <property type="match status" value="1"/>
</dbReference>
<evidence type="ECO:0008006" key="6">
    <source>
        <dbReference type="Google" id="ProtNLM"/>
    </source>
</evidence>
<dbReference type="PANTHER" id="PTHR45746">
    <property type="entry name" value="LP21163P"/>
    <property type="match status" value="1"/>
</dbReference>
<dbReference type="InterPro" id="IPR047016">
    <property type="entry name" value="RGS6/7/9/11"/>
</dbReference>
<dbReference type="InterPro" id="IPR000591">
    <property type="entry name" value="DEP_dom"/>
</dbReference>
<dbReference type="Pfam" id="PF18148">
    <property type="entry name" value="RGS_DHEX"/>
    <property type="match status" value="1"/>
</dbReference>
<gene>
    <name evidence="4" type="ORF">Ciccas_004776</name>
</gene>
<dbReference type="CDD" id="cd04450">
    <property type="entry name" value="DEP_RGS7-like"/>
    <property type="match status" value="1"/>
</dbReference>
<evidence type="ECO:0000259" key="2">
    <source>
        <dbReference type="PROSITE" id="PS50132"/>
    </source>
</evidence>
<evidence type="ECO:0000259" key="3">
    <source>
        <dbReference type="PROSITE" id="PS50186"/>
    </source>
</evidence>
<dbReference type="InterPro" id="IPR036305">
    <property type="entry name" value="RGS_sf"/>
</dbReference>
<sequence length="456" mass="53483">MSPVVNSLNLINNAFGLEISKVEELIGKMQNLQNGISFKNQKMFLTTIPAAITGYDVISWLKKYLNLDSVDEANHLASMLLFYGYIYSITDPKLQYVQDDPSILYRFQAPYYWVSKFHAPDQVDYAIYLVKRSLRNRQKYALEDFELSAREKLQRILCDKWEFICIQAEEQLRLIRERRRSDRLVMDSQERAFWAVHRPPPSRVNRLELNITRTRREKNCFTKQASATPSKNQFTKSVDNLCLYVANHKNFDWFLEKAEVLNPWCAEDETTGLSLDAARKVWPKTYCPLQSHAKERMESKISMKQVKLWATSFERLLADWEGISYFQRFLDKEFSGENLSFWLAVNKFTFGPKVTLTSKCKSIYEEFLSESGINEINLDRKTMAITEKNMENPNFFTFEEAQEHIYALMKNDSYVRFLRSEDYGSAMRTAVQHDAVKQKVFNNYQGIGPTTHLHTE</sequence>
<dbReference type="SUPFAM" id="SSF46785">
    <property type="entry name" value="Winged helix' DNA-binding domain"/>
    <property type="match status" value="1"/>
</dbReference>
<dbReference type="Pfam" id="PF00610">
    <property type="entry name" value="DEP"/>
    <property type="match status" value="1"/>
</dbReference>
<dbReference type="PROSITE" id="PS50132">
    <property type="entry name" value="RGS"/>
    <property type="match status" value="1"/>
</dbReference>
<organism evidence="4 5">
    <name type="scientific">Cichlidogyrus casuarinus</name>
    <dbReference type="NCBI Taxonomy" id="1844966"/>
    <lineage>
        <taxon>Eukaryota</taxon>
        <taxon>Metazoa</taxon>
        <taxon>Spiralia</taxon>
        <taxon>Lophotrochozoa</taxon>
        <taxon>Platyhelminthes</taxon>
        <taxon>Monogenea</taxon>
        <taxon>Monopisthocotylea</taxon>
        <taxon>Dactylogyridea</taxon>
        <taxon>Ancyrocephalidae</taxon>
        <taxon>Cichlidogyrus</taxon>
    </lineage>
</organism>
<dbReference type="Gene3D" id="1.10.1240.60">
    <property type="match status" value="1"/>
</dbReference>
<name>A0ABD2QBC7_9PLAT</name>
<proteinExistence type="predicted"/>
<keyword evidence="1" id="KW-0734">Signal transduction inhibitor</keyword>
<dbReference type="SMART" id="SM00315">
    <property type="entry name" value="RGS"/>
    <property type="match status" value="1"/>
</dbReference>
<dbReference type="Pfam" id="PF00615">
    <property type="entry name" value="RGS"/>
    <property type="match status" value="1"/>
</dbReference>
<dbReference type="PANTHER" id="PTHR45746:SF5">
    <property type="entry name" value="REGULATOR OF G-PROTEIN SIGNALING 7"/>
    <property type="match status" value="1"/>
</dbReference>
<evidence type="ECO:0000313" key="4">
    <source>
        <dbReference type="EMBL" id="KAL3316572.1"/>
    </source>
</evidence>
<dbReference type="InterPro" id="IPR047017">
    <property type="entry name" value="RGS6/7/9/11_DHEX_sf"/>
</dbReference>
<dbReference type="SUPFAM" id="SSF48097">
    <property type="entry name" value="Regulator of G-protein signaling, RGS"/>
    <property type="match status" value="1"/>
</dbReference>
<dbReference type="Gene3D" id="1.10.167.10">
    <property type="entry name" value="Regulator of G-protein Signalling 4, domain 2"/>
    <property type="match status" value="1"/>
</dbReference>
<accession>A0ABD2QBC7</accession>
<protein>
    <recommendedName>
        <fullName evidence="6">Regulator of G-protein signaling 7</fullName>
    </recommendedName>
</protein>
<dbReference type="InterPro" id="IPR036388">
    <property type="entry name" value="WH-like_DNA-bd_sf"/>
</dbReference>
<dbReference type="PRINTS" id="PR01301">
    <property type="entry name" value="RGSPROTEIN"/>
</dbReference>
<evidence type="ECO:0000256" key="1">
    <source>
        <dbReference type="ARBA" id="ARBA00022700"/>
    </source>
</evidence>
<keyword evidence="5" id="KW-1185">Reference proteome</keyword>
<evidence type="ECO:0000313" key="5">
    <source>
        <dbReference type="Proteomes" id="UP001626550"/>
    </source>
</evidence>
<feature type="domain" description="DEP" evidence="3">
    <location>
        <begin position="32"/>
        <end position="109"/>
    </location>
</feature>
<dbReference type="AlphaFoldDB" id="A0ABD2QBC7"/>
<dbReference type="EMBL" id="JBJKFK010000518">
    <property type="protein sequence ID" value="KAL3316572.1"/>
    <property type="molecule type" value="Genomic_DNA"/>
</dbReference>
<dbReference type="Proteomes" id="UP001626550">
    <property type="component" value="Unassembled WGS sequence"/>
</dbReference>
<reference evidence="4 5" key="1">
    <citation type="submission" date="2024-11" db="EMBL/GenBank/DDBJ databases">
        <title>Adaptive evolution of stress response genes in parasites aligns with host niche diversity.</title>
        <authorList>
            <person name="Hahn C."/>
            <person name="Resl P."/>
        </authorList>
    </citation>
    <scope>NUCLEOTIDE SEQUENCE [LARGE SCALE GENOMIC DNA]</scope>
    <source>
        <strain evidence="4">EGGRZ-B1_66</strain>
        <tissue evidence="4">Body</tissue>
    </source>
</reference>
<dbReference type="PROSITE" id="PS50186">
    <property type="entry name" value="DEP"/>
    <property type="match status" value="1"/>
</dbReference>
<comment type="caution">
    <text evidence="4">The sequence shown here is derived from an EMBL/GenBank/DDBJ whole genome shotgun (WGS) entry which is preliminary data.</text>
</comment>
<feature type="domain" description="RGS" evidence="2">
    <location>
        <begin position="312"/>
        <end position="427"/>
    </location>
</feature>
<dbReference type="Gene3D" id="1.10.10.10">
    <property type="entry name" value="Winged helix-like DNA-binding domain superfamily/Winged helix DNA-binding domain"/>
    <property type="match status" value="1"/>
</dbReference>
<dbReference type="InterPro" id="IPR016137">
    <property type="entry name" value="RGS"/>
</dbReference>